<dbReference type="Proteomes" id="UP000593562">
    <property type="component" value="Unassembled WGS sequence"/>
</dbReference>
<evidence type="ECO:0000256" key="3">
    <source>
        <dbReference type="ARBA" id="ARBA00009714"/>
    </source>
</evidence>
<evidence type="ECO:0000256" key="7">
    <source>
        <dbReference type="ARBA" id="ARBA00023006"/>
    </source>
</evidence>
<dbReference type="PANTHER" id="PTHR13190">
    <property type="entry name" value="AUTOPHAGY-RELATED 2, ISOFORM A"/>
    <property type="match status" value="1"/>
</dbReference>
<comment type="caution">
    <text evidence="13">The sequence shown here is derived from an EMBL/GenBank/DDBJ whole genome shotgun (WGS) entry which is preliminary data.</text>
</comment>
<sequence>MFSWNIAKSAAEAIISRWAVKRLCKFLLKKKLGKFILGDVDLDQLEVQLIDGTIQLNDLALNVDYINKKLGSAASVIIKEGSIGSLVVNMPWKGKGCQVEVDELELIVAPCPGVDSTAGDETCSSQDDKQYMHCTSGKFGHEMADNMAKSALSDVHEGVKTIAKIVKWFLTSFNVKINKLIIAFDPYLEKDDKEVECERMLVLRIMEIECGTGVSEDDESKLGSFLGISQLTNFLKFRGAIIELLHMDKVNDQTCCSCASGATFGSLFLCSCSSNIATSVLIGEKGGFSGSLRLSIPWKNGSLDIRKVDADIYVDPIELRFQPSTIKWFLLSWEIYRSLGKGARGPNHTTLIESDFLNGDSHVSSTLISSAIIPDNMIPIRGSVPSNFSCVAQKQTSFEDMLPGSHFIHDWVPFPASESEKDSIGGELDLAASVDQFFECFDGLTNSQSALGGSGMWNWTCSVFSAITAASSLASGSLHIPSDQQHVQTNLKATFAGLCITLLFDDEDHKLLCDKKGNQMNNCPNLHYMGAECRDIHVGLQVCPQEMRVEGTIKCIEVSDYLCNKNDVTKSSLDGCVHDFQSQTHLIQNLQAKVQGSLPPVVLFAEDSSSEKLSGLVAADFPFGNKGGITKVMLLKTSGFTHYRFNMNLNPSDGNLRCPATFSLELPPFIFWVNFWLINALLNLLKEVAKCVDVKDENNKFPVEPSGEKHRSTQDTEKGGPCPGVKASSSIESLRGEISLLNSRIILCFPFESPNHLASYSSWDQYIALDFRSLSTVKKGTIEDNSSISGAISQKKFTPRATQSLHLIISSLDVYLVTSACSGNAGIDSCDVGSLKFCAEHVISTTSRAGSFSVISMLWRDSPITGPWIVERAKSLATSDECISTEKFMGKGYEFATVTPVKDMEGKHAQIRNEIVSSSAFLLHIHLFSMRINLGAAQYNGLNRLLDQMVNASKCFACDSTSTNTEISVSQTAILVECDSVEITIRPDIKKNVKSSLQNELPGSWHHLKLKIQKLSLLSVTNIGAIRGATFFWLAHGKGNLWGSITEVPDQEFLLISCSNSTMKRGDGGGSNALSSSLAGSDILHLWEPENCNIFTSVTVRCVLFVAVGGRLDWFYSISSFFILPSPEVEDSDGNSSQKCESSAHNESSFVLKLVDVGLSYEPYLKKLVIRGDLSSSSFKEEMDDPVGCLLAASLLTISNTTFSDSINNDYMVRVQDLGLLIGAMSESTNIDGNYSMGHLRRIGYIRVAREALIEVIFRTNSKNGLLWEIECSKSHIYLETCHDTTSGLLCLVAQLQQLFAPDVEESLVHLQSRWNNFQQVEETNEYNDESRILNRDVAPSVSLMHTSTVDFEGRSGVCGLMDEICENAFHFDHVNESCDIDFSESQGRASLDENLLGEACSLTGTPEISCDGLSFNESMPLIGLESNGASFLEEGYIPEVMEGYCLSELRSLSELSVGRQSFPEVLICRSRSLGDGDAGIRNGGWYGDSSLKIVENHISDTNGEARLKDFLDDKYRPDDCTKHADSKEATGRVLFNNVNVIWRMYAGSDWHESRKNKGSSVHLHGRDTTACLELTLSGMRIQYDTFPGGGTCVSKLSLSVQDFYLSDMSKAAPWKLVLGYYNSKDHPRESSSKAFKLELEAVRPDPIIPLEEYRLCIAFLPLLLHLHQSQLDFLINFFAKSSSFDQSLDSHQDAGGSKISATSGGHAIPDEALLPFFQKFDIYPILVRVDYRPSHVDLAALRGGKYVELVNLIPWKGIELQLKHVHAVGLYGWGSICETIIGDWLEDISQNQVHKVLQGIPTVRSLVAVGAGASKLVSLPVENYRKDRRVLKGMQRGTIAFLRSISLEAVGLGVHLAAGAHEILLLAECILTSIPPSVSWPAQDKRKTNVRCNQPKNAQQGIHLAYESLNDGLEKSASALVRTPLKRYQRGASAGSAFATAVRGVPAAAIAPASACASAVRYALLGLRNSLDPEHKKESLEKYLGPSHLRE</sequence>
<keyword evidence="8" id="KW-0445">Lipid transport</keyword>
<dbReference type="GO" id="GO:0000422">
    <property type="term" value="P:autophagy of mitochondrion"/>
    <property type="evidence" value="ECO:0007669"/>
    <property type="project" value="TreeGrafter"/>
</dbReference>
<dbReference type="OrthoDB" id="18982at2759"/>
<dbReference type="GO" id="GO:0034045">
    <property type="term" value="C:phagophore assembly site membrane"/>
    <property type="evidence" value="ECO:0007669"/>
    <property type="project" value="UniProtKB-SubCell"/>
</dbReference>
<dbReference type="FunCoup" id="A0A7J7DH12">
    <property type="interactions" value="2528"/>
</dbReference>
<dbReference type="GO" id="GO:0000045">
    <property type="term" value="P:autophagosome assembly"/>
    <property type="evidence" value="ECO:0007669"/>
    <property type="project" value="TreeGrafter"/>
</dbReference>
<dbReference type="GO" id="GO:0005789">
    <property type="term" value="C:endoplasmic reticulum membrane"/>
    <property type="evidence" value="ECO:0007669"/>
    <property type="project" value="UniProtKB-SubCell"/>
</dbReference>
<keyword evidence="6" id="KW-0256">Endoplasmic reticulum</keyword>
<keyword evidence="5" id="KW-0813">Transport</keyword>
<dbReference type="PANTHER" id="PTHR13190:SF1">
    <property type="entry name" value="AUTOPHAGY-RELATED 2, ISOFORM A"/>
    <property type="match status" value="1"/>
</dbReference>
<dbReference type="GO" id="GO:0034727">
    <property type="term" value="P:piecemeal microautophagy of the nucleus"/>
    <property type="evidence" value="ECO:0007669"/>
    <property type="project" value="TreeGrafter"/>
</dbReference>
<keyword evidence="14" id="KW-1185">Reference proteome</keyword>
<dbReference type="GO" id="GO:0006869">
    <property type="term" value="P:lipid transport"/>
    <property type="evidence" value="ECO:0007669"/>
    <property type="project" value="UniProtKB-KW"/>
</dbReference>
<evidence type="ECO:0000313" key="14">
    <source>
        <dbReference type="Proteomes" id="UP000593562"/>
    </source>
</evidence>
<proteinExistence type="inferred from homology"/>
<evidence type="ECO:0000256" key="1">
    <source>
        <dbReference type="ARBA" id="ARBA00004406"/>
    </source>
</evidence>
<keyword evidence="7" id="KW-0072">Autophagy</keyword>
<feature type="region of interest" description="Disordered" evidence="12">
    <location>
        <begin position="700"/>
        <end position="728"/>
    </location>
</feature>
<protein>
    <recommendedName>
        <fullName evidence="4">Autophagy-related protein 2</fullName>
    </recommendedName>
</protein>
<evidence type="ECO:0000256" key="2">
    <source>
        <dbReference type="ARBA" id="ARBA00004623"/>
    </source>
</evidence>
<evidence type="ECO:0000256" key="6">
    <source>
        <dbReference type="ARBA" id="ARBA00022824"/>
    </source>
</evidence>
<keyword evidence="9" id="KW-0472">Membrane</keyword>
<accession>A0A7J7DH12</accession>
<dbReference type="InterPro" id="IPR026849">
    <property type="entry name" value="ATG2"/>
</dbReference>
<feature type="compositionally biased region" description="Basic and acidic residues" evidence="12">
    <location>
        <begin position="706"/>
        <end position="718"/>
    </location>
</feature>
<evidence type="ECO:0000256" key="12">
    <source>
        <dbReference type="SAM" id="MobiDB-lite"/>
    </source>
</evidence>
<evidence type="ECO:0000313" key="13">
    <source>
        <dbReference type="EMBL" id="KAF5745632.1"/>
    </source>
</evidence>
<dbReference type="GO" id="GO:0061723">
    <property type="term" value="P:glycophagy"/>
    <property type="evidence" value="ECO:0007669"/>
    <property type="project" value="TreeGrafter"/>
</dbReference>
<comment type="subcellular location">
    <subcellularLocation>
        <location evidence="1">Endoplasmic reticulum membrane</location>
        <topology evidence="1">Peripheral membrane protein</topology>
    </subcellularLocation>
    <subcellularLocation>
        <location evidence="2">Preautophagosomal structure membrane</location>
        <topology evidence="2">Peripheral membrane protein</topology>
    </subcellularLocation>
</comment>
<dbReference type="GO" id="GO:0061908">
    <property type="term" value="C:phagophore"/>
    <property type="evidence" value="ECO:0007669"/>
    <property type="project" value="TreeGrafter"/>
</dbReference>
<gene>
    <name evidence="13" type="ORF">HS088_TW07G01224</name>
</gene>
<name>A0A7J7DH12_TRIWF</name>
<evidence type="ECO:0000256" key="10">
    <source>
        <dbReference type="ARBA" id="ARBA00024479"/>
    </source>
</evidence>
<dbReference type="GO" id="GO:0032266">
    <property type="term" value="F:phosphatidylinositol-3-phosphate binding"/>
    <property type="evidence" value="ECO:0007669"/>
    <property type="project" value="TreeGrafter"/>
</dbReference>
<dbReference type="Pfam" id="PF13329">
    <property type="entry name" value="ATG2_CAD"/>
    <property type="match status" value="3"/>
</dbReference>
<evidence type="ECO:0000256" key="9">
    <source>
        <dbReference type="ARBA" id="ARBA00023136"/>
    </source>
</evidence>
<comment type="similarity">
    <text evidence="3">Belongs to the ATG2 family.</text>
</comment>
<evidence type="ECO:0000256" key="5">
    <source>
        <dbReference type="ARBA" id="ARBA00022448"/>
    </source>
</evidence>
<dbReference type="EMBL" id="JAAARO010000007">
    <property type="protein sequence ID" value="KAF5745632.1"/>
    <property type="molecule type" value="Genomic_DNA"/>
</dbReference>
<comment type="catalytic activity">
    <reaction evidence="11">
        <text>a 1,2-diacyl-sn-glycero-3-phosphoethanolamine(in) = a 1,2-diacyl-sn-glycero-3-phosphoethanolamine(out)</text>
        <dbReference type="Rhea" id="RHEA:38895"/>
        <dbReference type="ChEBI" id="CHEBI:64612"/>
    </reaction>
</comment>
<reference evidence="13 14" key="1">
    <citation type="journal article" date="2020" name="Nat. Commun.">
        <title>Genome of Tripterygium wilfordii and identification of cytochrome P450 involved in triptolide biosynthesis.</title>
        <authorList>
            <person name="Tu L."/>
            <person name="Su P."/>
            <person name="Zhang Z."/>
            <person name="Gao L."/>
            <person name="Wang J."/>
            <person name="Hu T."/>
            <person name="Zhou J."/>
            <person name="Zhang Y."/>
            <person name="Zhao Y."/>
            <person name="Liu Y."/>
            <person name="Song Y."/>
            <person name="Tong Y."/>
            <person name="Lu Y."/>
            <person name="Yang J."/>
            <person name="Xu C."/>
            <person name="Jia M."/>
            <person name="Peters R.J."/>
            <person name="Huang L."/>
            <person name="Gao W."/>
        </authorList>
    </citation>
    <scope>NUCLEOTIDE SEQUENCE [LARGE SCALE GENOMIC DNA]</scope>
    <source>
        <strain evidence="14">cv. XIE 37</strain>
        <tissue evidence="13">Leaf</tissue>
    </source>
</reference>
<comment type="catalytic activity">
    <reaction evidence="10">
        <text>a 1,2-diacyl-sn-glycero-3-phospho-L-serine(in) = a 1,2-diacyl-sn-glycero-3-phospho-L-serine(out)</text>
        <dbReference type="Rhea" id="RHEA:38663"/>
        <dbReference type="ChEBI" id="CHEBI:57262"/>
    </reaction>
</comment>
<dbReference type="GO" id="GO:0061709">
    <property type="term" value="P:reticulophagy"/>
    <property type="evidence" value="ECO:0007669"/>
    <property type="project" value="TreeGrafter"/>
</dbReference>
<evidence type="ECO:0000256" key="4">
    <source>
        <dbReference type="ARBA" id="ARBA00018070"/>
    </source>
</evidence>
<evidence type="ECO:0000256" key="8">
    <source>
        <dbReference type="ARBA" id="ARBA00023055"/>
    </source>
</evidence>
<organism evidence="13 14">
    <name type="scientific">Tripterygium wilfordii</name>
    <name type="common">Thunder God vine</name>
    <dbReference type="NCBI Taxonomy" id="458696"/>
    <lineage>
        <taxon>Eukaryota</taxon>
        <taxon>Viridiplantae</taxon>
        <taxon>Streptophyta</taxon>
        <taxon>Embryophyta</taxon>
        <taxon>Tracheophyta</taxon>
        <taxon>Spermatophyta</taxon>
        <taxon>Magnoliopsida</taxon>
        <taxon>eudicotyledons</taxon>
        <taxon>Gunneridae</taxon>
        <taxon>Pentapetalae</taxon>
        <taxon>rosids</taxon>
        <taxon>fabids</taxon>
        <taxon>Celastrales</taxon>
        <taxon>Celastraceae</taxon>
        <taxon>Tripterygium</taxon>
    </lineage>
</organism>
<evidence type="ECO:0000256" key="11">
    <source>
        <dbReference type="ARBA" id="ARBA00024615"/>
    </source>
</evidence>
<dbReference type="InParanoid" id="A0A7J7DH12"/>
<dbReference type="GO" id="GO:0043495">
    <property type="term" value="F:protein-membrane adaptor activity"/>
    <property type="evidence" value="ECO:0007669"/>
    <property type="project" value="TreeGrafter"/>
</dbReference>